<reference evidence="4" key="2">
    <citation type="submission" date="2020-05" db="UniProtKB">
        <authorList>
            <consortium name="EnsemblMetazoa"/>
        </authorList>
    </citation>
    <scope>IDENTIFICATION</scope>
</reference>
<dbReference type="EMBL" id="ATLV01013150">
    <property type="status" value="NOT_ANNOTATED_CDS"/>
    <property type="molecule type" value="Genomic_DNA"/>
</dbReference>
<feature type="chain" id="PRO_5001783509" evidence="2">
    <location>
        <begin position="27"/>
        <end position="261"/>
    </location>
</feature>
<feature type="region of interest" description="Disordered" evidence="1">
    <location>
        <begin position="205"/>
        <end position="254"/>
    </location>
</feature>
<dbReference type="Proteomes" id="UP000030765">
    <property type="component" value="Unassembled WGS sequence"/>
</dbReference>
<gene>
    <name evidence="3" type="ORF">ZHAS_00004619</name>
</gene>
<evidence type="ECO:0000256" key="1">
    <source>
        <dbReference type="SAM" id="MobiDB-lite"/>
    </source>
</evidence>
<keyword evidence="5" id="KW-1185">Reference proteome</keyword>
<dbReference type="OrthoDB" id="7741170at2759"/>
<proteinExistence type="predicted"/>
<dbReference type="VEuPathDB" id="VectorBase:ASIS002022"/>
<dbReference type="OMA" id="WLEEFHY"/>
<keyword evidence="2" id="KW-0732">Signal</keyword>
<dbReference type="VEuPathDB" id="VectorBase:ASIC004619"/>
<evidence type="ECO:0000313" key="5">
    <source>
        <dbReference type="Proteomes" id="UP000030765"/>
    </source>
</evidence>
<sequence length="261" mass="29164">MPQFSSFFGVVILLALPLLQPPCCEGKHSGFMFLPSGIRSNHTPTVPASAIEHREPTFERILAKPTNTQAIDSKAKLISYNRALAERLQHAQTDLRPLQMRATSLQRRFLSARSHPTTKASRAERNGLLRDALRLRTAVERKLVGFGGIEQSYRNMRSGGLPRGWLDRDTERQMELNERVYKNIIELLVHLIECPVNIIHDIVGPSAGPTSPPPSPVGPEEQPDYLSPTDDADSTTPYYVEGTEGDATNGIAEPWLEEFHY</sequence>
<organism evidence="3">
    <name type="scientific">Anopheles sinensis</name>
    <name type="common">Mosquito</name>
    <dbReference type="NCBI Taxonomy" id="74873"/>
    <lineage>
        <taxon>Eukaryota</taxon>
        <taxon>Metazoa</taxon>
        <taxon>Ecdysozoa</taxon>
        <taxon>Arthropoda</taxon>
        <taxon>Hexapoda</taxon>
        <taxon>Insecta</taxon>
        <taxon>Pterygota</taxon>
        <taxon>Neoptera</taxon>
        <taxon>Endopterygota</taxon>
        <taxon>Diptera</taxon>
        <taxon>Nematocera</taxon>
        <taxon>Culicoidea</taxon>
        <taxon>Culicidae</taxon>
        <taxon>Anophelinae</taxon>
        <taxon>Anopheles</taxon>
    </lineage>
</organism>
<evidence type="ECO:0000256" key="2">
    <source>
        <dbReference type="SAM" id="SignalP"/>
    </source>
</evidence>
<reference evidence="3 5" key="1">
    <citation type="journal article" date="2014" name="BMC Genomics">
        <title>Genome sequence of Anopheles sinensis provides insight into genetics basis of mosquito competence for malaria parasites.</title>
        <authorList>
            <person name="Zhou D."/>
            <person name="Zhang D."/>
            <person name="Ding G."/>
            <person name="Shi L."/>
            <person name="Hou Q."/>
            <person name="Ye Y."/>
            <person name="Xu Y."/>
            <person name="Zhou H."/>
            <person name="Xiong C."/>
            <person name="Li S."/>
            <person name="Yu J."/>
            <person name="Hong S."/>
            <person name="Yu X."/>
            <person name="Zou P."/>
            <person name="Chen C."/>
            <person name="Chang X."/>
            <person name="Wang W."/>
            <person name="Lv Y."/>
            <person name="Sun Y."/>
            <person name="Ma L."/>
            <person name="Shen B."/>
            <person name="Zhu C."/>
        </authorList>
    </citation>
    <scope>NUCLEOTIDE SEQUENCE [LARGE SCALE GENOMIC DNA]</scope>
</reference>
<dbReference type="AlphaFoldDB" id="A0A084VH84"/>
<accession>A0A084VH84</accession>
<evidence type="ECO:0000313" key="4">
    <source>
        <dbReference type="EnsemblMetazoa" id="ASIC004619-PA"/>
    </source>
</evidence>
<dbReference type="EMBL" id="KE524842">
    <property type="protein sequence ID" value="KFB37328.1"/>
    <property type="molecule type" value="Genomic_DNA"/>
</dbReference>
<feature type="signal peptide" evidence="2">
    <location>
        <begin position="1"/>
        <end position="26"/>
    </location>
</feature>
<dbReference type="EnsemblMetazoa" id="ASIC004619-RA">
    <property type="protein sequence ID" value="ASIC004619-PA"/>
    <property type="gene ID" value="ASIC004619"/>
</dbReference>
<name>A0A084VH84_ANOSI</name>
<evidence type="ECO:0000313" key="3">
    <source>
        <dbReference type="EMBL" id="KFB37328.1"/>
    </source>
</evidence>
<protein>
    <submittedName>
        <fullName evidence="3">AGAP002928-PA-like protein</fullName>
    </submittedName>
</protein>